<name>A0ABR8BWD5_APHFL</name>
<proteinExistence type="predicted"/>
<dbReference type="EMBL" id="JACJQT010000013">
    <property type="protein sequence ID" value="MBD2278121.1"/>
    <property type="molecule type" value="Genomic_DNA"/>
</dbReference>
<gene>
    <name evidence="2" type="ORF">H6F99_07340</name>
</gene>
<evidence type="ECO:0000256" key="1">
    <source>
        <dbReference type="SAM" id="SignalP"/>
    </source>
</evidence>
<keyword evidence="1" id="KW-0732">Signal</keyword>
<reference evidence="2 3" key="1">
    <citation type="journal article" date="2020" name="ISME J.">
        <title>Comparative genomics reveals insights into cyanobacterial evolution and habitat adaptation.</title>
        <authorList>
            <person name="Chen M.Y."/>
            <person name="Teng W.K."/>
            <person name="Zhao L."/>
            <person name="Hu C.X."/>
            <person name="Zhou Y.K."/>
            <person name="Han B.P."/>
            <person name="Song L.R."/>
            <person name="Shu W.S."/>
        </authorList>
    </citation>
    <scope>NUCLEOTIDE SEQUENCE [LARGE SCALE GENOMIC DNA]</scope>
    <source>
        <strain evidence="2 3">FACHB-1040</strain>
    </source>
</reference>
<dbReference type="RefSeq" id="WP_190382653.1">
    <property type="nucleotide sequence ID" value="NZ_JACJQT010000013.1"/>
</dbReference>
<sequence>MQSKFSQLTTILLFCLLNITTLPTTVKAQGSNVECQKTVANAKSRLQKIPDLLIEEVFTKNLNELYSDFPQGRPMKYIFYLTGPKRKVRILKPGVKEVEILETGIKKVENSPQFMKNISQDIISKCNSISAVSFGSFLAPGCGITFGVMPNGKVKIFDSVDSGRSLRWGESSCD</sequence>
<feature type="chain" id="PRO_5045558869" evidence="1">
    <location>
        <begin position="29"/>
        <end position="174"/>
    </location>
</feature>
<dbReference type="Proteomes" id="UP000606721">
    <property type="component" value="Unassembled WGS sequence"/>
</dbReference>
<comment type="caution">
    <text evidence="2">The sequence shown here is derived from an EMBL/GenBank/DDBJ whole genome shotgun (WGS) entry which is preliminary data.</text>
</comment>
<evidence type="ECO:0000313" key="3">
    <source>
        <dbReference type="Proteomes" id="UP000606721"/>
    </source>
</evidence>
<organism evidence="2 3">
    <name type="scientific">Aphanizomenon flos-aquae FACHB-1040</name>
    <dbReference type="NCBI Taxonomy" id="2692887"/>
    <lineage>
        <taxon>Bacteria</taxon>
        <taxon>Bacillati</taxon>
        <taxon>Cyanobacteriota</taxon>
        <taxon>Cyanophyceae</taxon>
        <taxon>Nostocales</taxon>
        <taxon>Aphanizomenonaceae</taxon>
        <taxon>Aphanizomenon</taxon>
    </lineage>
</organism>
<protein>
    <submittedName>
        <fullName evidence="2">Uncharacterized protein</fullName>
    </submittedName>
</protein>
<keyword evidence="3" id="KW-1185">Reference proteome</keyword>
<accession>A0ABR8BWD5</accession>
<feature type="signal peptide" evidence="1">
    <location>
        <begin position="1"/>
        <end position="28"/>
    </location>
</feature>
<evidence type="ECO:0000313" key="2">
    <source>
        <dbReference type="EMBL" id="MBD2278121.1"/>
    </source>
</evidence>